<sequence>MEPGRLPEWRTLGTSTVRVTPWFEVRQDEVVRPDGVPDTYHHVRSPGAVSVVALDRERLVAVTRQWIYTHGSRQWRLPSGAIERRDTGPRAAAERELVEETGISATDWVELGRVNGADSFTNHVDHLFLATGLSTGATSLEGGEADLELSWMPFDRALGMVLAGEIRHAGSVTGLLLAAARLGAEGTGGTDG</sequence>
<dbReference type="KEGG" id="apre:CNX65_04925"/>
<dbReference type="SUPFAM" id="SSF55811">
    <property type="entry name" value="Nudix"/>
    <property type="match status" value="1"/>
</dbReference>
<dbReference type="Gene3D" id="3.90.79.10">
    <property type="entry name" value="Nucleoside Triphosphate Pyrophosphohydrolase"/>
    <property type="match status" value="1"/>
</dbReference>
<evidence type="ECO:0000256" key="2">
    <source>
        <dbReference type="ARBA" id="ARBA00022801"/>
    </source>
</evidence>
<accession>A0A290Z125</accession>
<evidence type="ECO:0000313" key="4">
    <source>
        <dbReference type="EMBL" id="ATE52708.1"/>
    </source>
</evidence>
<dbReference type="PROSITE" id="PS51462">
    <property type="entry name" value="NUDIX"/>
    <property type="match status" value="1"/>
</dbReference>
<gene>
    <name evidence="4" type="ORF">CNX65_04925</name>
</gene>
<dbReference type="GO" id="GO:0019693">
    <property type="term" value="P:ribose phosphate metabolic process"/>
    <property type="evidence" value="ECO:0007669"/>
    <property type="project" value="TreeGrafter"/>
</dbReference>
<organism evidence="4 5">
    <name type="scientific">Actinosynnema pretiosum</name>
    <dbReference type="NCBI Taxonomy" id="42197"/>
    <lineage>
        <taxon>Bacteria</taxon>
        <taxon>Bacillati</taxon>
        <taxon>Actinomycetota</taxon>
        <taxon>Actinomycetes</taxon>
        <taxon>Pseudonocardiales</taxon>
        <taxon>Pseudonocardiaceae</taxon>
        <taxon>Actinosynnema</taxon>
    </lineage>
</organism>
<evidence type="ECO:0000256" key="1">
    <source>
        <dbReference type="ARBA" id="ARBA00001946"/>
    </source>
</evidence>
<reference evidence="4" key="1">
    <citation type="submission" date="2017-09" db="EMBL/GenBank/DDBJ databases">
        <title>Complete Genome Sequence of ansamitocin-producing Bacterium Actinosynnema pretiosum X47.</title>
        <authorList>
            <person name="Cao G."/>
            <person name="Zong G."/>
            <person name="Zhong C."/>
            <person name="Fu J."/>
        </authorList>
    </citation>
    <scope>NUCLEOTIDE SEQUENCE [LARGE SCALE GENOMIC DNA]</scope>
    <source>
        <strain evidence="4">X47</strain>
    </source>
</reference>
<dbReference type="PANTHER" id="PTHR11839">
    <property type="entry name" value="UDP/ADP-SUGAR PYROPHOSPHATASE"/>
    <property type="match status" value="1"/>
</dbReference>
<dbReference type="InterPro" id="IPR015797">
    <property type="entry name" value="NUDIX_hydrolase-like_dom_sf"/>
</dbReference>
<evidence type="ECO:0000313" key="5">
    <source>
        <dbReference type="Proteomes" id="UP000218505"/>
    </source>
</evidence>
<dbReference type="Pfam" id="PF00293">
    <property type="entry name" value="NUDIX"/>
    <property type="match status" value="1"/>
</dbReference>
<dbReference type="EMBL" id="CP023445">
    <property type="protein sequence ID" value="ATE52708.1"/>
    <property type="molecule type" value="Genomic_DNA"/>
</dbReference>
<dbReference type="RefSeq" id="WP_096491700.1">
    <property type="nucleotide sequence ID" value="NZ_CP023445.1"/>
</dbReference>
<dbReference type="AlphaFoldDB" id="A0A290Z125"/>
<dbReference type="GO" id="GO:0016787">
    <property type="term" value="F:hydrolase activity"/>
    <property type="evidence" value="ECO:0007669"/>
    <property type="project" value="UniProtKB-KW"/>
</dbReference>
<dbReference type="InterPro" id="IPR000086">
    <property type="entry name" value="NUDIX_hydrolase_dom"/>
</dbReference>
<dbReference type="Proteomes" id="UP000218505">
    <property type="component" value="Chromosome"/>
</dbReference>
<protein>
    <submittedName>
        <fullName evidence="4">NUDIX hydrolase</fullName>
    </submittedName>
</protein>
<feature type="domain" description="Nudix hydrolase" evidence="3">
    <location>
        <begin position="44"/>
        <end position="174"/>
    </location>
</feature>
<keyword evidence="5" id="KW-1185">Reference proteome</keyword>
<dbReference type="PANTHER" id="PTHR11839:SF18">
    <property type="entry name" value="NUDIX HYDROLASE DOMAIN-CONTAINING PROTEIN"/>
    <property type="match status" value="1"/>
</dbReference>
<keyword evidence="2 4" id="KW-0378">Hydrolase</keyword>
<comment type="cofactor">
    <cofactor evidence="1">
        <name>Mg(2+)</name>
        <dbReference type="ChEBI" id="CHEBI:18420"/>
    </cofactor>
</comment>
<dbReference type="GO" id="GO:0006753">
    <property type="term" value="P:nucleoside phosphate metabolic process"/>
    <property type="evidence" value="ECO:0007669"/>
    <property type="project" value="TreeGrafter"/>
</dbReference>
<name>A0A290Z125_9PSEU</name>
<dbReference type="GO" id="GO:0005829">
    <property type="term" value="C:cytosol"/>
    <property type="evidence" value="ECO:0007669"/>
    <property type="project" value="TreeGrafter"/>
</dbReference>
<proteinExistence type="predicted"/>
<evidence type="ECO:0000259" key="3">
    <source>
        <dbReference type="PROSITE" id="PS51462"/>
    </source>
</evidence>